<proteinExistence type="predicted"/>
<dbReference type="Proteomes" id="UP001596414">
    <property type="component" value="Unassembled WGS sequence"/>
</dbReference>
<accession>A0ABD5X9N7</accession>
<feature type="domain" description="HTH marR-type" evidence="3">
    <location>
        <begin position="239"/>
        <end position="284"/>
    </location>
</feature>
<dbReference type="InterPro" id="IPR036388">
    <property type="entry name" value="WH-like_DNA-bd_sf"/>
</dbReference>
<dbReference type="Pfam" id="PF01637">
    <property type="entry name" value="ATPase_2"/>
    <property type="match status" value="1"/>
</dbReference>
<dbReference type="EMBL" id="JBHSZQ010000025">
    <property type="protein sequence ID" value="MFC7126642.1"/>
    <property type="molecule type" value="Genomic_DNA"/>
</dbReference>
<dbReference type="Pfam" id="PF03008">
    <property type="entry name" value="DUF234"/>
    <property type="match status" value="1"/>
</dbReference>
<dbReference type="InterPro" id="IPR004256">
    <property type="entry name" value="DUF234"/>
</dbReference>
<evidence type="ECO:0000313" key="4">
    <source>
        <dbReference type="EMBL" id="MFC7126642.1"/>
    </source>
</evidence>
<evidence type="ECO:0000313" key="5">
    <source>
        <dbReference type="Proteomes" id="UP001596414"/>
    </source>
</evidence>
<keyword evidence="4" id="KW-0067">ATP-binding</keyword>
<comment type="caution">
    <text evidence="4">The sequence shown here is derived from an EMBL/GenBank/DDBJ whole genome shotgun (WGS) entry which is preliminary data.</text>
</comment>
<dbReference type="CDD" id="cd00090">
    <property type="entry name" value="HTH_ARSR"/>
    <property type="match status" value="1"/>
</dbReference>
<dbReference type="SUPFAM" id="SSF52980">
    <property type="entry name" value="Restriction endonuclease-like"/>
    <property type="match status" value="1"/>
</dbReference>
<name>A0ABD5X9N7_9EURY</name>
<dbReference type="AlphaFoldDB" id="A0ABD5X9N7"/>
<feature type="domain" description="DUF234" evidence="2">
    <location>
        <begin position="309"/>
        <end position="392"/>
    </location>
</feature>
<evidence type="ECO:0000259" key="1">
    <source>
        <dbReference type="Pfam" id="PF01637"/>
    </source>
</evidence>
<dbReference type="PANTHER" id="PTHR34704">
    <property type="entry name" value="ATPASE"/>
    <property type="match status" value="1"/>
</dbReference>
<dbReference type="Gene3D" id="3.40.50.300">
    <property type="entry name" value="P-loop containing nucleotide triphosphate hydrolases"/>
    <property type="match status" value="1"/>
</dbReference>
<dbReference type="Pfam" id="PF12802">
    <property type="entry name" value="MarR_2"/>
    <property type="match status" value="1"/>
</dbReference>
<keyword evidence="4" id="KW-0547">Nucleotide-binding</keyword>
<dbReference type="InterPro" id="IPR000835">
    <property type="entry name" value="HTH_MarR-typ"/>
</dbReference>
<dbReference type="InterPro" id="IPR027417">
    <property type="entry name" value="P-loop_NTPase"/>
</dbReference>
<sequence>MEQFVNRDTELEQLTGCYDSDKAEFIVVYGRRRLGKSELVRQSIADRDDAVYYQAVESTADNQLEQFVNTVTSTFPQLDRLRQDWETLLEALGDEDAIVVIDEFPFLIEEDDSLPSRIQRVWDTHLQETSMTLVLVGSAISVMEEKVLAGGSPLYGRRTATIDLEPLSLADMTAFVPEYDAEEVLKTWAIYGGTPFYLQTIDPSQSLAANIQQSILSEQGLLYSEPEFLLRTELHQPNTYFSILRAIAHGRRTPNEIAGMAGVESQSLSTYLQKLRQLRLVERHIPVTASPTSSKRGRYRLASPLFRFWFRFVYGKQDQLSLLSDEAFETVVAPELADYVSPLFEQLCQQALPDLVNRQFLNIGQWWFKEHELDILGLSDEGLVAGECKFTSSPVSEGVLADLERTTEQVQWSDGPADGETQYVLFSRSGYTTDLKNRAESRGDVYLFTVSDLF</sequence>
<dbReference type="InterPro" id="IPR011335">
    <property type="entry name" value="Restrct_endonuc-II-like"/>
</dbReference>
<reference evidence="4 5" key="1">
    <citation type="journal article" date="2014" name="Int. J. Syst. Evol. Microbiol.">
        <title>Complete genome sequence of Corynebacterium casei LMG S-19264T (=DSM 44701T), isolated from a smear-ripened cheese.</title>
        <authorList>
            <consortium name="US DOE Joint Genome Institute (JGI-PGF)"/>
            <person name="Walter F."/>
            <person name="Albersmeier A."/>
            <person name="Kalinowski J."/>
            <person name="Ruckert C."/>
        </authorList>
    </citation>
    <scope>NUCLEOTIDE SEQUENCE [LARGE SCALE GENOMIC DNA]</scope>
    <source>
        <strain evidence="4 5">CGMCC 4.7215</strain>
    </source>
</reference>
<organism evidence="4 5">
    <name type="scientific">Halovenus rubra</name>
    <dbReference type="NCBI Taxonomy" id="869890"/>
    <lineage>
        <taxon>Archaea</taxon>
        <taxon>Methanobacteriati</taxon>
        <taxon>Methanobacteriota</taxon>
        <taxon>Stenosarchaea group</taxon>
        <taxon>Halobacteria</taxon>
        <taxon>Halobacteriales</taxon>
        <taxon>Haloarculaceae</taxon>
        <taxon>Halovenus</taxon>
    </lineage>
</organism>
<dbReference type="GO" id="GO:0005524">
    <property type="term" value="F:ATP binding"/>
    <property type="evidence" value="ECO:0007669"/>
    <property type="project" value="UniProtKB-KW"/>
</dbReference>
<protein>
    <submittedName>
        <fullName evidence="4">ATP-binding protein</fullName>
    </submittedName>
</protein>
<feature type="domain" description="ATPase" evidence="1">
    <location>
        <begin position="4"/>
        <end position="200"/>
    </location>
</feature>
<dbReference type="PANTHER" id="PTHR34704:SF1">
    <property type="entry name" value="ATPASE"/>
    <property type="match status" value="1"/>
</dbReference>
<gene>
    <name evidence="4" type="ORF">ACFQJ7_11455</name>
</gene>
<dbReference type="Gene3D" id="1.10.10.10">
    <property type="entry name" value="Winged helix-like DNA-binding domain superfamily/Winged helix DNA-binding domain"/>
    <property type="match status" value="1"/>
</dbReference>
<evidence type="ECO:0000259" key="3">
    <source>
        <dbReference type="Pfam" id="PF12802"/>
    </source>
</evidence>
<evidence type="ECO:0000259" key="2">
    <source>
        <dbReference type="Pfam" id="PF03008"/>
    </source>
</evidence>
<dbReference type="InterPro" id="IPR011579">
    <property type="entry name" value="ATPase_dom"/>
</dbReference>
<dbReference type="InterPro" id="IPR011991">
    <property type="entry name" value="ArsR-like_HTH"/>
</dbReference>
<dbReference type="RefSeq" id="WP_267636843.1">
    <property type="nucleotide sequence ID" value="NZ_JAODIY010000007.1"/>
</dbReference>
<dbReference type="SUPFAM" id="SSF46785">
    <property type="entry name" value="Winged helix' DNA-binding domain"/>
    <property type="match status" value="1"/>
</dbReference>
<dbReference type="SUPFAM" id="SSF52540">
    <property type="entry name" value="P-loop containing nucleoside triphosphate hydrolases"/>
    <property type="match status" value="1"/>
</dbReference>
<dbReference type="InterPro" id="IPR036390">
    <property type="entry name" value="WH_DNA-bd_sf"/>
</dbReference>